<dbReference type="GO" id="GO:0005886">
    <property type="term" value="C:plasma membrane"/>
    <property type="evidence" value="ECO:0007669"/>
    <property type="project" value="UniProtKB-SubCell"/>
</dbReference>
<evidence type="ECO:0000259" key="12">
    <source>
        <dbReference type="PROSITE" id="PS50893"/>
    </source>
</evidence>
<dbReference type="Pfam" id="PF00664">
    <property type="entry name" value="ABC_membrane"/>
    <property type="match status" value="2"/>
</dbReference>
<dbReference type="InterPro" id="IPR003439">
    <property type="entry name" value="ABC_transporter-like_ATP-bd"/>
</dbReference>
<dbReference type="PROSITE" id="PS00211">
    <property type="entry name" value="ABC_TRANSPORTER_1"/>
    <property type="match status" value="2"/>
</dbReference>
<dbReference type="SUPFAM" id="SSF52540">
    <property type="entry name" value="P-loop containing nucleoside triphosphate hydrolases"/>
    <property type="match status" value="2"/>
</dbReference>
<comment type="subcellular location">
    <subcellularLocation>
        <location evidence="1">Cell membrane</location>
        <topology evidence="1">Multi-pass membrane protein</topology>
    </subcellularLocation>
</comment>
<evidence type="ECO:0000313" key="15">
    <source>
        <dbReference type="Proteomes" id="UP001202328"/>
    </source>
</evidence>
<name>A0AAD4T9P4_9MAGN</name>
<feature type="domain" description="ABC transmembrane type-1" evidence="13">
    <location>
        <begin position="28"/>
        <end position="302"/>
    </location>
</feature>
<keyword evidence="9 11" id="KW-0472">Membrane</keyword>
<accession>A0AAD4T9P4</accession>
<feature type="transmembrane region" description="Helical" evidence="11">
    <location>
        <begin position="24"/>
        <end position="54"/>
    </location>
</feature>
<dbReference type="FunFam" id="1.20.1560.10:FF:000009">
    <property type="entry name" value="ABC transporter B family member 1"/>
    <property type="match status" value="1"/>
</dbReference>
<dbReference type="FunFam" id="3.40.50.300:FF:000066">
    <property type="entry name" value="ABC transporter B family member 1"/>
    <property type="match status" value="2"/>
</dbReference>
<feature type="domain" description="ABC transmembrane type-1" evidence="13">
    <location>
        <begin position="647"/>
        <end position="909"/>
    </location>
</feature>
<comment type="caution">
    <text evidence="14">The sequence shown here is derived from an EMBL/GenBank/DDBJ whole genome shotgun (WGS) entry which is preliminary data.</text>
</comment>
<evidence type="ECO:0000256" key="4">
    <source>
        <dbReference type="ARBA" id="ARBA00022692"/>
    </source>
</evidence>
<feature type="transmembrane region" description="Helical" evidence="11">
    <location>
        <begin position="643"/>
        <end position="666"/>
    </location>
</feature>
<feature type="transmembrane region" description="Helical" evidence="11">
    <location>
        <begin position="273"/>
        <end position="294"/>
    </location>
</feature>
<dbReference type="GO" id="GO:0005743">
    <property type="term" value="C:mitochondrial inner membrane"/>
    <property type="evidence" value="ECO:0007669"/>
    <property type="project" value="TreeGrafter"/>
</dbReference>
<dbReference type="CDD" id="cd03249">
    <property type="entry name" value="ABC_MTABC3_MDL1_MDL2"/>
    <property type="match status" value="2"/>
</dbReference>
<dbReference type="InterPro" id="IPR011527">
    <property type="entry name" value="ABC1_TM_dom"/>
</dbReference>
<dbReference type="Pfam" id="PF00005">
    <property type="entry name" value="ABC_tran"/>
    <property type="match status" value="2"/>
</dbReference>
<evidence type="ECO:0000256" key="5">
    <source>
        <dbReference type="ARBA" id="ARBA00022737"/>
    </source>
</evidence>
<evidence type="ECO:0000256" key="1">
    <source>
        <dbReference type="ARBA" id="ARBA00004651"/>
    </source>
</evidence>
<dbReference type="InterPro" id="IPR003593">
    <property type="entry name" value="AAA+_ATPase"/>
</dbReference>
<feature type="transmembrane region" description="Helical" evidence="11">
    <location>
        <begin position="773"/>
        <end position="792"/>
    </location>
</feature>
<feature type="domain" description="ABC transporter" evidence="12">
    <location>
        <begin position="337"/>
        <end position="572"/>
    </location>
</feature>
<dbReference type="InterPro" id="IPR036640">
    <property type="entry name" value="ABC1_TM_sf"/>
</dbReference>
<dbReference type="PANTHER" id="PTHR43394:SF16">
    <property type="entry name" value="ABC TRANSPORTER B FAMILY MEMBER 4-LIKE ISOFORM X1"/>
    <property type="match status" value="1"/>
</dbReference>
<evidence type="ECO:0000256" key="11">
    <source>
        <dbReference type="SAM" id="Phobius"/>
    </source>
</evidence>
<feature type="domain" description="ABC transporter" evidence="12">
    <location>
        <begin position="958"/>
        <end position="1192"/>
    </location>
</feature>
<dbReference type="Proteomes" id="UP001202328">
    <property type="component" value="Unassembled WGS sequence"/>
</dbReference>
<sequence length="1199" mass="131497">MADDREKQKIPFYKLFSFADRYDLSMMFMGIISSVGSGVGMPILMILIGQYIQAFGSSDPSTIVPSVRKVALKGVYLGVGVALATFLQMFCWIISGERQARRMRVAYLEAVLKQDISFFDKETTGEVIGSLTGDTVLIHDAIGDKVGKFIQAMSTFLASYTIAFTKGWLLSLLVLSCIPPLAITGVLMSKYISSISLQGQVANAEAAEVVEQTLGAIRTKNITKYYKKTYVFMSRHAFASGLGIGIALLIIHSFNGLVMWYGSKLIIDKGFNGGNIINIIFCLIIGGMALGQAFPCLNAFAAGKTASYKMFQIIERKPLINISETKGIVLGNIRGELSLNGIYFSYPTRPEVQVLSGFSLYVPSGTTSALVGKSGSGKSTVISIIERFYDPQAGNVLIDGVNLKELQLKWVRHNIIGLVSQEPTLFSTTIKENIIYGKENATDEEINQALKVSNAAAFVEKLPMGIETMVSGIQLSGGQKQRIAIARAILKNPKILLLDEATSALDVKSEKLVKDALEGIMLNRTTIIVAHRLTTIRDAKTISVVHQGKIVEQGNHEELILRPDGAYSQLIRLQEDANKVDNMPPSDGTYDDDTSIVSLNMSATNPADDQEMSELEDTACTQKDQLLQHVSFMQLAYLNRPEVVFLLLGSIASFIKGLMPPFLGFLFSKIIKTYYEPPDEQRRDSVFWSLMFVALGCSSLTFIPMQQYLIGLAGGKLVQRIQSMCFRKVVHQEMSWFDDNANSSGAIETWLSTDALRVQNLVGDSLSLWVQNLTTNVAALTLVILAVLPLLASEGYLRMKFLQSSNGDSTVKYEEANQVAYGAVAGIRTVASFNAEGKLVHLYKNKCTNLMEQGFQRGYKSGICLGFAIFIIFAGGSLWFYVGENLVKEGKATFEQIFRVILVLLVSIQENTETNAAAPDFSKARTSAASIFKILYSKPKIDSSNNMGITLDNFRGDIDFQNVNFRYPARPGVLKLCLNIPAGKIVALVGESGCGKSTVINLLQRVYDIESGSILLDRVEIQEFKINWLRQQMGVVSQEPVLFNDTIKANVAYGKQGITTEDEIIVATNASNAHNFISSLPSGYDTLVGERGIQLSGGQKQRIAIARAILKNPKILLLDEATSALDAESEHIVQEAFERVMKNRTSIMVAHRLSSIKGADIIAVVKNGMIIEQGRHDVLMKIKNGVYASMHGLSTISTT</sequence>
<feature type="transmembrane region" description="Helical" evidence="11">
    <location>
        <begin position="237"/>
        <end position="261"/>
    </location>
</feature>
<keyword evidence="10" id="KW-0325">Glycoprotein</keyword>
<dbReference type="EMBL" id="JAJJMB010004025">
    <property type="protein sequence ID" value="KAI3944734.1"/>
    <property type="molecule type" value="Genomic_DNA"/>
</dbReference>
<dbReference type="GO" id="GO:0005524">
    <property type="term" value="F:ATP binding"/>
    <property type="evidence" value="ECO:0007669"/>
    <property type="project" value="UniProtKB-KW"/>
</dbReference>
<keyword evidence="7" id="KW-0067">ATP-binding</keyword>
<proteinExistence type="inferred from homology"/>
<dbReference type="Gene3D" id="1.20.1560.10">
    <property type="entry name" value="ABC transporter type 1, transmembrane domain"/>
    <property type="match status" value="1"/>
</dbReference>
<keyword evidence="8 11" id="KW-1133">Transmembrane helix</keyword>
<dbReference type="GO" id="GO:0015421">
    <property type="term" value="F:ABC-type oligopeptide transporter activity"/>
    <property type="evidence" value="ECO:0007669"/>
    <property type="project" value="TreeGrafter"/>
</dbReference>
<dbReference type="Gene3D" id="3.40.50.300">
    <property type="entry name" value="P-loop containing nucleotide triphosphate hydrolases"/>
    <property type="match status" value="2"/>
</dbReference>
<dbReference type="InterPro" id="IPR017871">
    <property type="entry name" value="ABC_transporter-like_CS"/>
</dbReference>
<dbReference type="GO" id="GO:0010329">
    <property type="term" value="F:auxin efflux transmembrane transporter activity"/>
    <property type="evidence" value="ECO:0007669"/>
    <property type="project" value="UniProtKB-ARBA"/>
</dbReference>
<feature type="transmembrane region" description="Helical" evidence="11">
    <location>
        <begin position="74"/>
        <end position="94"/>
    </location>
</feature>
<organism evidence="14 15">
    <name type="scientific">Papaver atlanticum</name>
    <dbReference type="NCBI Taxonomy" id="357466"/>
    <lineage>
        <taxon>Eukaryota</taxon>
        <taxon>Viridiplantae</taxon>
        <taxon>Streptophyta</taxon>
        <taxon>Embryophyta</taxon>
        <taxon>Tracheophyta</taxon>
        <taxon>Spermatophyta</taxon>
        <taxon>Magnoliopsida</taxon>
        <taxon>Ranunculales</taxon>
        <taxon>Papaveraceae</taxon>
        <taxon>Papaveroideae</taxon>
        <taxon>Papaver</taxon>
    </lineage>
</organism>
<feature type="transmembrane region" description="Helical" evidence="11">
    <location>
        <begin position="686"/>
        <end position="705"/>
    </location>
</feature>
<dbReference type="GO" id="GO:0090374">
    <property type="term" value="P:oligopeptide export from mitochondrion"/>
    <property type="evidence" value="ECO:0007669"/>
    <property type="project" value="TreeGrafter"/>
</dbReference>
<dbReference type="GO" id="GO:0010328">
    <property type="term" value="F:auxin influx transmembrane transporter activity"/>
    <property type="evidence" value="ECO:0007669"/>
    <property type="project" value="UniProtKB-ARBA"/>
</dbReference>
<evidence type="ECO:0000256" key="10">
    <source>
        <dbReference type="ARBA" id="ARBA00023180"/>
    </source>
</evidence>
<dbReference type="InterPro" id="IPR027417">
    <property type="entry name" value="P-loop_NTPase"/>
</dbReference>
<evidence type="ECO:0000256" key="8">
    <source>
        <dbReference type="ARBA" id="ARBA00022989"/>
    </source>
</evidence>
<dbReference type="CDD" id="cd18577">
    <property type="entry name" value="ABC_6TM_Pgp_ABCB1_D1_like"/>
    <property type="match status" value="1"/>
</dbReference>
<keyword evidence="4 11" id="KW-0812">Transmembrane</keyword>
<evidence type="ECO:0000259" key="13">
    <source>
        <dbReference type="PROSITE" id="PS50929"/>
    </source>
</evidence>
<dbReference type="AlphaFoldDB" id="A0AAD4T9P4"/>
<evidence type="ECO:0000256" key="6">
    <source>
        <dbReference type="ARBA" id="ARBA00022741"/>
    </source>
</evidence>
<dbReference type="PANTHER" id="PTHR43394">
    <property type="entry name" value="ATP-DEPENDENT PERMEASE MDL1, MITOCHONDRIAL"/>
    <property type="match status" value="1"/>
</dbReference>
<evidence type="ECO:0000256" key="9">
    <source>
        <dbReference type="ARBA" id="ARBA00023136"/>
    </source>
</evidence>
<dbReference type="CDD" id="cd18578">
    <property type="entry name" value="ABC_6TM_Pgp_ABCB1_D2_like"/>
    <property type="match status" value="1"/>
</dbReference>
<evidence type="ECO:0000313" key="14">
    <source>
        <dbReference type="EMBL" id="KAI3944734.1"/>
    </source>
</evidence>
<comment type="similarity">
    <text evidence="2">Belongs to the ABC transporter superfamily. ABCB family. Multidrug resistance exporter (TC 3.A.1.201) subfamily.</text>
</comment>
<dbReference type="SUPFAM" id="SSF90123">
    <property type="entry name" value="ABC transporter transmembrane region"/>
    <property type="match status" value="2"/>
</dbReference>
<dbReference type="PROSITE" id="PS50929">
    <property type="entry name" value="ABC_TM1F"/>
    <property type="match status" value="2"/>
</dbReference>
<gene>
    <name evidence="14" type="ORF">MKW98_021192</name>
</gene>
<dbReference type="SMART" id="SM00382">
    <property type="entry name" value="AAA"/>
    <property type="match status" value="2"/>
</dbReference>
<feature type="transmembrane region" description="Helical" evidence="11">
    <location>
        <begin position="168"/>
        <end position="188"/>
    </location>
</feature>
<keyword evidence="6" id="KW-0547">Nucleotide-binding</keyword>
<reference evidence="14" key="1">
    <citation type="submission" date="2022-04" db="EMBL/GenBank/DDBJ databases">
        <title>A functionally conserved STORR gene fusion in Papaver species that diverged 16.8 million years ago.</title>
        <authorList>
            <person name="Catania T."/>
        </authorList>
    </citation>
    <scope>NUCLEOTIDE SEQUENCE</scope>
    <source>
        <strain evidence="14">S-188037</strain>
    </source>
</reference>
<dbReference type="GO" id="GO:0016887">
    <property type="term" value="F:ATP hydrolysis activity"/>
    <property type="evidence" value="ECO:0007669"/>
    <property type="project" value="InterPro"/>
</dbReference>
<evidence type="ECO:0000256" key="2">
    <source>
        <dbReference type="ARBA" id="ARBA00007577"/>
    </source>
</evidence>
<keyword evidence="5" id="KW-0677">Repeat</keyword>
<dbReference type="PROSITE" id="PS50893">
    <property type="entry name" value="ABC_TRANSPORTER_2"/>
    <property type="match status" value="2"/>
</dbReference>
<protein>
    <submittedName>
        <fullName evidence="14">Uncharacterized protein</fullName>
    </submittedName>
</protein>
<evidence type="ECO:0000256" key="3">
    <source>
        <dbReference type="ARBA" id="ARBA00022448"/>
    </source>
</evidence>
<dbReference type="InterPro" id="IPR039421">
    <property type="entry name" value="Type_1_exporter"/>
</dbReference>
<feature type="transmembrane region" description="Helical" evidence="11">
    <location>
        <begin position="863"/>
        <end position="882"/>
    </location>
</feature>
<keyword evidence="15" id="KW-1185">Reference proteome</keyword>
<keyword evidence="3" id="KW-0813">Transport</keyword>
<evidence type="ECO:0000256" key="7">
    <source>
        <dbReference type="ARBA" id="ARBA00022840"/>
    </source>
</evidence>